<protein>
    <submittedName>
        <fullName evidence="2">Uncharacterized protein</fullName>
    </submittedName>
</protein>
<evidence type="ECO:0000313" key="3">
    <source>
        <dbReference type="Proteomes" id="UP000243797"/>
    </source>
</evidence>
<comment type="caution">
    <text evidence="2">The sequence shown here is derived from an EMBL/GenBank/DDBJ whole genome shotgun (WGS) entry which is preliminary data.</text>
</comment>
<dbReference type="Proteomes" id="UP000243797">
    <property type="component" value="Unassembled WGS sequence"/>
</dbReference>
<dbReference type="AlphaFoldDB" id="A0A2K1QV27"/>
<gene>
    <name evidence="2" type="ORF">CAC42_5444</name>
</gene>
<feature type="region of interest" description="Disordered" evidence="1">
    <location>
        <begin position="34"/>
        <end position="83"/>
    </location>
</feature>
<dbReference type="OrthoDB" id="529205at2759"/>
<proteinExistence type="predicted"/>
<name>A0A2K1QV27_9PEZI</name>
<sequence length="104" mass="11738">MSPTLRLLARRTFAAPQTRSFQTFRPMLAGKESALHNENRAEEAEAAKQKQIRKQKEGKGEWHDELASDSESIIKADRGEMGNTAETIEKLQKEGAKLAEKEKK</sequence>
<feature type="compositionally biased region" description="Basic and acidic residues" evidence="1">
    <location>
        <begin position="34"/>
        <end position="80"/>
    </location>
</feature>
<dbReference type="EMBL" id="NKHZ01000039">
    <property type="protein sequence ID" value="PNS18905.1"/>
    <property type="molecule type" value="Genomic_DNA"/>
</dbReference>
<reference evidence="2 3" key="1">
    <citation type="submission" date="2017-06" db="EMBL/GenBank/DDBJ databases">
        <title>Draft genome sequence of a variant of Elsinoe murrayae.</title>
        <authorList>
            <person name="Cheng Q."/>
        </authorList>
    </citation>
    <scope>NUCLEOTIDE SEQUENCE [LARGE SCALE GENOMIC DNA]</scope>
    <source>
        <strain evidence="2 3">CQ-2017a</strain>
    </source>
</reference>
<dbReference type="InParanoid" id="A0A2K1QV27"/>
<evidence type="ECO:0000313" key="2">
    <source>
        <dbReference type="EMBL" id="PNS18905.1"/>
    </source>
</evidence>
<accession>A0A2K1QV27</accession>
<evidence type="ECO:0000256" key="1">
    <source>
        <dbReference type="SAM" id="MobiDB-lite"/>
    </source>
</evidence>
<organism evidence="2 3">
    <name type="scientific">Sphaceloma murrayae</name>
    <dbReference type="NCBI Taxonomy" id="2082308"/>
    <lineage>
        <taxon>Eukaryota</taxon>
        <taxon>Fungi</taxon>
        <taxon>Dikarya</taxon>
        <taxon>Ascomycota</taxon>
        <taxon>Pezizomycotina</taxon>
        <taxon>Dothideomycetes</taxon>
        <taxon>Dothideomycetidae</taxon>
        <taxon>Myriangiales</taxon>
        <taxon>Elsinoaceae</taxon>
        <taxon>Sphaceloma</taxon>
    </lineage>
</organism>
<keyword evidence="3" id="KW-1185">Reference proteome</keyword>